<reference evidence="5" key="1">
    <citation type="submission" date="2012-12" db="EMBL/GenBank/DDBJ databases">
        <authorList>
            <person name="Hellsten U."/>
            <person name="Grimwood J."/>
            <person name="Chapman J.A."/>
            <person name="Shapiro H."/>
            <person name="Aerts A."/>
            <person name="Otillar R.P."/>
            <person name="Terry A.Y."/>
            <person name="Boore J.L."/>
            <person name="Simakov O."/>
            <person name="Marletaz F."/>
            <person name="Cho S.-J."/>
            <person name="Edsinger-Gonzales E."/>
            <person name="Havlak P."/>
            <person name="Kuo D.-H."/>
            <person name="Larsson T."/>
            <person name="Lv J."/>
            <person name="Arendt D."/>
            <person name="Savage R."/>
            <person name="Osoegawa K."/>
            <person name="de Jong P."/>
            <person name="Lindberg D.R."/>
            <person name="Seaver E.C."/>
            <person name="Weisblat D.A."/>
            <person name="Putnam N.H."/>
            <person name="Grigoriev I.V."/>
            <person name="Rokhsar D.S."/>
        </authorList>
    </citation>
    <scope>NUCLEOTIDE SEQUENCE</scope>
</reference>
<evidence type="ECO:0000256" key="2">
    <source>
        <dbReference type="SAM" id="MobiDB-lite"/>
    </source>
</evidence>
<dbReference type="PANTHER" id="PTHR10257:SF89">
    <property type="entry name" value="SERINE_THREONINE-PROTEIN PHOSPHATASE 2A 56 KDA REGULATORY SUBUNIT DELTA ISOFORM"/>
    <property type="match status" value="1"/>
</dbReference>
<dbReference type="OrthoDB" id="10264446at2759"/>
<dbReference type="InterPro" id="IPR016024">
    <property type="entry name" value="ARM-type_fold"/>
</dbReference>
<feature type="compositionally biased region" description="Low complexity" evidence="2">
    <location>
        <begin position="44"/>
        <end position="56"/>
    </location>
</feature>
<dbReference type="STRING" id="6412.T1FL94"/>
<protein>
    <submittedName>
        <fullName evidence="3 4">Uncharacterized protein</fullName>
    </submittedName>
</protein>
<gene>
    <name evidence="4" type="primary">20209593</name>
    <name evidence="3" type="ORF">HELRODRAFT_184466</name>
</gene>
<dbReference type="GeneID" id="20209593"/>
<sequence length="183" mass="20263">MPTIPRLGKKDKSSSKDKDKSVAKGSEKVSKETSENDKKKFGQSTSTSSSSNTTMSIVGGGGYSNESASSTHPPVTQLNRINPLPETLKLKKEKRTDSSHFNVSKNRELMKLPLLKEASANDKETLLIQKLNQTLVIFDFVKDPLSDLKYKEIKRAALNELIEYISTSKAAISENVYPIVIQM</sequence>
<dbReference type="HOGENOM" id="CLU_1478602_0_0_1"/>
<dbReference type="KEGG" id="hro:HELRODRAFT_184466"/>
<dbReference type="EMBL" id="KB097539">
    <property type="protein sequence ID" value="ESN95191.1"/>
    <property type="molecule type" value="Genomic_DNA"/>
</dbReference>
<feature type="compositionally biased region" description="Basic and acidic residues" evidence="2">
    <location>
        <begin position="8"/>
        <end position="40"/>
    </location>
</feature>
<dbReference type="PANTHER" id="PTHR10257">
    <property type="entry name" value="SERINE/THREONINE PROTEIN PHOSPHATASE 2A PP2A REGULATORY SUBUNIT B"/>
    <property type="match status" value="1"/>
</dbReference>
<dbReference type="EMBL" id="AMQM01010165">
    <property type="status" value="NOT_ANNOTATED_CDS"/>
    <property type="molecule type" value="Genomic_DNA"/>
</dbReference>
<dbReference type="EnsemblMetazoa" id="HelroT184466">
    <property type="protein sequence ID" value="HelroP184466"/>
    <property type="gene ID" value="HelroG184466"/>
</dbReference>
<organism evidence="4 5">
    <name type="scientific">Helobdella robusta</name>
    <name type="common">Californian leech</name>
    <dbReference type="NCBI Taxonomy" id="6412"/>
    <lineage>
        <taxon>Eukaryota</taxon>
        <taxon>Metazoa</taxon>
        <taxon>Spiralia</taxon>
        <taxon>Lophotrochozoa</taxon>
        <taxon>Annelida</taxon>
        <taxon>Clitellata</taxon>
        <taxon>Hirudinea</taxon>
        <taxon>Rhynchobdellida</taxon>
        <taxon>Glossiphoniidae</taxon>
        <taxon>Helobdella</taxon>
    </lineage>
</organism>
<dbReference type="RefSeq" id="XP_009026709.1">
    <property type="nucleotide sequence ID" value="XM_009028461.1"/>
</dbReference>
<evidence type="ECO:0000313" key="3">
    <source>
        <dbReference type="EMBL" id="ESN95191.1"/>
    </source>
</evidence>
<evidence type="ECO:0000313" key="5">
    <source>
        <dbReference type="Proteomes" id="UP000015101"/>
    </source>
</evidence>
<proteinExistence type="inferred from homology"/>
<dbReference type="GO" id="GO:0007165">
    <property type="term" value="P:signal transduction"/>
    <property type="evidence" value="ECO:0007669"/>
    <property type="project" value="InterPro"/>
</dbReference>
<comment type="similarity">
    <text evidence="1">Belongs to the phosphatase 2A regulatory subunit B56 family.</text>
</comment>
<dbReference type="SUPFAM" id="SSF48371">
    <property type="entry name" value="ARM repeat"/>
    <property type="match status" value="1"/>
</dbReference>
<name>T1FL94_HELRO</name>
<feature type="region of interest" description="Disordered" evidence="2">
    <location>
        <begin position="1"/>
        <end position="82"/>
    </location>
</feature>
<dbReference type="InterPro" id="IPR011989">
    <property type="entry name" value="ARM-like"/>
</dbReference>
<dbReference type="Proteomes" id="UP000015101">
    <property type="component" value="Unassembled WGS sequence"/>
</dbReference>
<reference evidence="4" key="3">
    <citation type="submission" date="2015-06" db="UniProtKB">
        <authorList>
            <consortium name="EnsemblMetazoa"/>
        </authorList>
    </citation>
    <scope>IDENTIFICATION</scope>
</reference>
<evidence type="ECO:0000256" key="1">
    <source>
        <dbReference type="ARBA" id="ARBA00009745"/>
    </source>
</evidence>
<dbReference type="CTD" id="20209593"/>
<keyword evidence="5" id="KW-1185">Reference proteome</keyword>
<evidence type="ECO:0000313" key="4">
    <source>
        <dbReference type="EnsemblMetazoa" id="HelroP184466"/>
    </source>
</evidence>
<dbReference type="GO" id="GO:0019888">
    <property type="term" value="F:protein phosphatase regulator activity"/>
    <property type="evidence" value="ECO:0007669"/>
    <property type="project" value="InterPro"/>
</dbReference>
<accession>T1FL94</accession>
<dbReference type="GO" id="GO:0000159">
    <property type="term" value="C:protein phosphatase type 2A complex"/>
    <property type="evidence" value="ECO:0007669"/>
    <property type="project" value="InterPro"/>
</dbReference>
<dbReference type="InParanoid" id="T1FL94"/>
<reference evidence="3 5" key="2">
    <citation type="journal article" date="2013" name="Nature">
        <title>Insights into bilaterian evolution from three spiralian genomes.</title>
        <authorList>
            <person name="Simakov O."/>
            <person name="Marletaz F."/>
            <person name="Cho S.J."/>
            <person name="Edsinger-Gonzales E."/>
            <person name="Havlak P."/>
            <person name="Hellsten U."/>
            <person name="Kuo D.H."/>
            <person name="Larsson T."/>
            <person name="Lv J."/>
            <person name="Arendt D."/>
            <person name="Savage R."/>
            <person name="Osoegawa K."/>
            <person name="de Jong P."/>
            <person name="Grimwood J."/>
            <person name="Chapman J.A."/>
            <person name="Shapiro H."/>
            <person name="Aerts A."/>
            <person name="Otillar R.P."/>
            <person name="Terry A.Y."/>
            <person name="Boore J.L."/>
            <person name="Grigoriev I.V."/>
            <person name="Lindberg D.R."/>
            <person name="Seaver E.C."/>
            <person name="Weisblat D.A."/>
            <person name="Putnam N.H."/>
            <person name="Rokhsar D.S."/>
        </authorList>
    </citation>
    <scope>NUCLEOTIDE SEQUENCE</scope>
</reference>
<dbReference type="OMA" id="YPIVIQM"/>
<dbReference type="InterPro" id="IPR002554">
    <property type="entry name" value="PP2A_B56"/>
</dbReference>
<dbReference type="eggNOG" id="KOG2085">
    <property type="taxonomic scope" value="Eukaryota"/>
</dbReference>
<dbReference type="Pfam" id="PF01603">
    <property type="entry name" value="B56"/>
    <property type="match status" value="1"/>
</dbReference>
<dbReference type="AlphaFoldDB" id="T1FL94"/>
<dbReference type="Gene3D" id="1.25.10.10">
    <property type="entry name" value="Leucine-rich Repeat Variant"/>
    <property type="match status" value="1"/>
</dbReference>
<feature type="compositionally biased region" description="Polar residues" evidence="2">
    <location>
        <begin position="64"/>
        <end position="80"/>
    </location>
</feature>